<feature type="region of interest" description="Disordered" evidence="1">
    <location>
        <begin position="1"/>
        <end position="54"/>
    </location>
</feature>
<feature type="compositionally biased region" description="Basic and acidic residues" evidence="1">
    <location>
        <begin position="496"/>
        <end position="507"/>
    </location>
</feature>
<feature type="compositionally biased region" description="Polar residues" evidence="1">
    <location>
        <begin position="20"/>
        <end position="52"/>
    </location>
</feature>
<feature type="region of interest" description="Disordered" evidence="1">
    <location>
        <begin position="635"/>
        <end position="700"/>
    </location>
</feature>
<evidence type="ECO:0000256" key="1">
    <source>
        <dbReference type="SAM" id="MobiDB-lite"/>
    </source>
</evidence>
<accession>A0A061FQ81</accession>
<feature type="compositionally biased region" description="Polar residues" evidence="1">
    <location>
        <begin position="811"/>
        <end position="820"/>
    </location>
</feature>
<feature type="compositionally biased region" description="Polar residues" evidence="1">
    <location>
        <begin position="635"/>
        <end position="645"/>
    </location>
</feature>
<feature type="compositionally biased region" description="Pro residues" evidence="1">
    <location>
        <begin position="1"/>
        <end position="17"/>
    </location>
</feature>
<feature type="compositionally biased region" description="Basic and acidic residues" evidence="1">
    <location>
        <begin position="307"/>
        <end position="330"/>
    </location>
</feature>
<dbReference type="PANTHER" id="PTHR31286:SF179">
    <property type="entry name" value="RNASE H TYPE-1 DOMAIN-CONTAINING PROTEIN"/>
    <property type="match status" value="1"/>
</dbReference>
<feature type="region of interest" description="Disordered" evidence="1">
    <location>
        <begin position="290"/>
        <end position="357"/>
    </location>
</feature>
<dbReference type="eggNOG" id="KOG1075">
    <property type="taxonomic scope" value="Eukaryota"/>
</dbReference>
<feature type="compositionally biased region" description="Basic and acidic residues" evidence="1">
    <location>
        <begin position="821"/>
        <end position="830"/>
    </location>
</feature>
<evidence type="ECO:0000313" key="3">
    <source>
        <dbReference type="EMBL" id="EOY19201.1"/>
    </source>
</evidence>
<organism evidence="3 4">
    <name type="scientific">Theobroma cacao</name>
    <name type="common">Cacao</name>
    <name type="synonym">Cocoa</name>
    <dbReference type="NCBI Taxonomy" id="3641"/>
    <lineage>
        <taxon>Eukaryota</taxon>
        <taxon>Viridiplantae</taxon>
        <taxon>Streptophyta</taxon>
        <taxon>Embryophyta</taxon>
        <taxon>Tracheophyta</taxon>
        <taxon>Spermatophyta</taxon>
        <taxon>Magnoliopsida</taxon>
        <taxon>eudicotyledons</taxon>
        <taxon>Gunneridae</taxon>
        <taxon>Pentapetalae</taxon>
        <taxon>rosids</taxon>
        <taxon>malvids</taxon>
        <taxon>Malvales</taxon>
        <taxon>Malvaceae</taxon>
        <taxon>Byttnerioideae</taxon>
        <taxon>Theobroma</taxon>
    </lineage>
</organism>
<dbReference type="AlphaFoldDB" id="A0A061FQ81"/>
<keyword evidence="4" id="KW-1185">Reference proteome</keyword>
<evidence type="ECO:0000313" key="4">
    <source>
        <dbReference type="Proteomes" id="UP000026915"/>
    </source>
</evidence>
<feature type="region of interest" description="Disordered" evidence="1">
    <location>
        <begin position="496"/>
        <end position="515"/>
    </location>
</feature>
<sequence length="830" mass="92737">MAVGRPPDPLPTLPPVATPSMLQSGATPNALATENSKPSLSHGHTQAPVSPRTQKKSFLAVAAGEKSSLIPLDREPFWYKDRPAASFFDDEISTLAQPFKFSMVGKFSRMLRMQEIRVAFKGIGLIGAYEIRWLDYKHILIQLSNEHDLNRIWLKQVWFISNQKMRVFKWSPEFQPEKESSMVPVWISFPNLKAHLYEKSALSAIVKTVGRPLMVDEATANGTRPSVARVCVEFDCQQPPIDQVWIVTRNRQSGSVMGGYMQKVEFARLSEFCTHCSHVGHGVSSCMVIGNRPEKNKQPMGGKKQLKKEDKDRTNARKGDLKPQEEKETEPIQAEQQKQSTRWQVMARPGPSSAKGTRGEELVLNAQKKVQVQLSNRFEAVGLMDDAGNEKQGQTECVNSDIMGKQFFLSEQYGEKKIREGKVVQIVEKEDDWRSQHAAGELPETSAREEISSTRSPVVERVNSSMHIPDNIFKGKGPQQVMVGTHQVERKILDDLSGTKEQEKGEGTRNATQAAMGESLRIDAVLNARTANTTGDPVNSRRDDNPGIRRSTYATMEESWKTGEDTNDSVAKDGDFDHVQWAIEAGHVSFRKAKEKKHRKLEDQLSVTAMHGDGQMISEVRQSFGRMLAEDSQVGSKEIASSTASIHGGLVEGSGENNQEMSHPENKSALSPHGRQQLGSNSRLEWQQSDSRSSYNPCNRVSVEAPRGAEILKNSGENSQEVSQPGNEQELSPDDFLQHSTIHSKERAIQANLIAKDVEPIPHRVVMLDEKEDTDYGLCGFNKEPSMVPSLENFQLRVQQISGSERHQEKPSTGINQSRDPSQDFHENKQ</sequence>
<feature type="region of interest" description="Disordered" evidence="1">
    <location>
        <begin position="529"/>
        <end position="552"/>
    </location>
</feature>
<dbReference type="HOGENOM" id="CLU_341778_0_0_1"/>
<dbReference type="PANTHER" id="PTHR31286">
    <property type="entry name" value="GLYCINE-RICH CELL WALL STRUCTURAL PROTEIN 1.8-LIKE"/>
    <property type="match status" value="1"/>
</dbReference>
<dbReference type="InterPro" id="IPR025558">
    <property type="entry name" value="DUF4283"/>
</dbReference>
<feature type="region of interest" description="Disordered" evidence="1">
    <location>
        <begin position="800"/>
        <end position="830"/>
    </location>
</feature>
<dbReference type="InParanoid" id="A0A061FQ81"/>
<evidence type="ECO:0000259" key="2">
    <source>
        <dbReference type="Pfam" id="PF14111"/>
    </source>
</evidence>
<feature type="domain" description="DUF4283" evidence="2">
    <location>
        <begin position="98"/>
        <end position="177"/>
    </location>
</feature>
<feature type="compositionally biased region" description="Polar residues" evidence="1">
    <location>
        <begin position="334"/>
        <end position="343"/>
    </location>
</feature>
<name>A0A061FQ81_THECC</name>
<dbReference type="Gramene" id="EOY19201">
    <property type="protein sequence ID" value="EOY19201"/>
    <property type="gene ID" value="TCM_044158"/>
</dbReference>
<dbReference type="Pfam" id="PF14111">
    <property type="entry name" value="DUF4283"/>
    <property type="match status" value="1"/>
</dbReference>
<feature type="region of interest" description="Disordered" evidence="1">
    <location>
        <begin position="435"/>
        <end position="457"/>
    </location>
</feature>
<reference evidence="3 4" key="1">
    <citation type="journal article" date="2013" name="Genome Biol.">
        <title>The genome sequence of the most widely cultivated cacao type and its use to identify candidate genes regulating pod color.</title>
        <authorList>
            <person name="Motamayor J.C."/>
            <person name="Mockaitis K."/>
            <person name="Schmutz J."/>
            <person name="Haiminen N."/>
            <person name="Iii D.L."/>
            <person name="Cornejo O."/>
            <person name="Findley S.D."/>
            <person name="Zheng P."/>
            <person name="Utro F."/>
            <person name="Royaert S."/>
            <person name="Saski C."/>
            <person name="Jenkins J."/>
            <person name="Podicheti R."/>
            <person name="Zhao M."/>
            <person name="Scheffler B.E."/>
            <person name="Stack J.C."/>
            <person name="Feltus F.A."/>
            <person name="Mustiga G.M."/>
            <person name="Amores F."/>
            <person name="Phillips W."/>
            <person name="Marelli J.P."/>
            <person name="May G.D."/>
            <person name="Shapiro H."/>
            <person name="Ma J."/>
            <person name="Bustamante C.D."/>
            <person name="Schnell R.J."/>
            <person name="Main D."/>
            <person name="Gilbert D."/>
            <person name="Parida L."/>
            <person name="Kuhn D.N."/>
        </authorList>
    </citation>
    <scope>NUCLEOTIDE SEQUENCE [LARGE SCALE GENOMIC DNA]</scope>
    <source>
        <strain evidence="4">cv. Matina 1-6</strain>
    </source>
</reference>
<dbReference type="EMBL" id="CM001888">
    <property type="protein sequence ID" value="EOY19201.1"/>
    <property type="molecule type" value="Genomic_DNA"/>
</dbReference>
<gene>
    <name evidence="3" type="ORF">TCM_044158</name>
</gene>
<feature type="compositionally biased region" description="Polar residues" evidence="1">
    <location>
        <begin position="677"/>
        <end position="699"/>
    </location>
</feature>
<dbReference type="Proteomes" id="UP000026915">
    <property type="component" value="Chromosome 10"/>
</dbReference>
<protein>
    <recommendedName>
        <fullName evidence="2">DUF4283 domain-containing protein</fullName>
    </recommendedName>
</protein>
<proteinExistence type="predicted"/>
<dbReference type="InterPro" id="IPR040256">
    <property type="entry name" value="At4g02000-like"/>
</dbReference>